<dbReference type="SUPFAM" id="SSF48113">
    <property type="entry name" value="Heme-dependent peroxidases"/>
    <property type="match status" value="1"/>
</dbReference>
<comment type="caution">
    <text evidence="2">The sequence shown here is derived from an EMBL/GenBank/DDBJ whole genome shotgun (WGS) entry which is preliminary data.</text>
</comment>
<feature type="region of interest" description="Disordered" evidence="1">
    <location>
        <begin position="646"/>
        <end position="667"/>
    </location>
</feature>
<keyword evidence="3" id="KW-1185">Reference proteome</keyword>
<evidence type="ECO:0000256" key="1">
    <source>
        <dbReference type="SAM" id="MobiDB-lite"/>
    </source>
</evidence>
<sequence>MAHQIDVLDSLLLPNFKAQPLQFAECQDHTTGRQSWNDWNLVVVMFRPGLGLKLESPGFGPSRGFWLVNFRKWGPGLAKFQAEPEPNLSEAGPSPAHFAASGQSRNITKAAEYLDATEAGPATVPEPQQDLASHVASFKAQGFNEAEMIGLVACGHSLGGVRQADFPLIVTGDAPTGIQNFASTVGFDNTVVKEYLDGTTENVLVVGPNVTTRSDLRIFPNDGNVTMQSLASPDTFNQVCADLIGRMIDTVPSTVTLTDPVEPFDFKVWNTLLFPQGGSLAFLATLRIIDTGLNRTVTMFWKERTGTFCPTAGCSIPSFQVTTEDATALATLKSVNAFKLHSFNATVDLATSISHFWFEVNDNDGSTPFIVDNHGANYTIDQDVLLFDPRRSSFTPPAVKDFSTGIKATARTTVSGNDTVPVASSVTTTFELDSSHPPGDGYTFYAAHVPRGTGTHSTPRTSRASPLPARSARRFLLVSINLLNIAEVPGDDHHVIPNGNLCSKSEVNIKEGKVFGSERCCMFTDLLNTENSGERRIIMIHEYRKIETCAVHCALQPNERAQPTDMFLPLPLLDRLRGCYGRRAAARVGKNLIGTAGSGKRWRNSSGICVIVKLELEVNLVRGGDFETERHHDAFYTANIGSQLTSARNQRQAQDMDQERGIPVSLG</sequence>
<evidence type="ECO:0000313" key="2">
    <source>
        <dbReference type="EMBL" id="KAJ7752376.1"/>
    </source>
</evidence>
<protein>
    <recommendedName>
        <fullName evidence="4">Peroxidase</fullName>
    </recommendedName>
</protein>
<dbReference type="Proteomes" id="UP001215598">
    <property type="component" value="Unassembled WGS sequence"/>
</dbReference>
<dbReference type="GO" id="GO:0004601">
    <property type="term" value="F:peroxidase activity"/>
    <property type="evidence" value="ECO:0007669"/>
    <property type="project" value="InterPro"/>
</dbReference>
<dbReference type="GO" id="GO:0006979">
    <property type="term" value="P:response to oxidative stress"/>
    <property type="evidence" value="ECO:0007669"/>
    <property type="project" value="InterPro"/>
</dbReference>
<reference evidence="2" key="1">
    <citation type="submission" date="2023-03" db="EMBL/GenBank/DDBJ databases">
        <title>Massive genome expansion in bonnet fungi (Mycena s.s.) driven by repeated elements and novel gene families across ecological guilds.</title>
        <authorList>
            <consortium name="Lawrence Berkeley National Laboratory"/>
            <person name="Harder C.B."/>
            <person name="Miyauchi S."/>
            <person name="Viragh M."/>
            <person name="Kuo A."/>
            <person name="Thoen E."/>
            <person name="Andreopoulos B."/>
            <person name="Lu D."/>
            <person name="Skrede I."/>
            <person name="Drula E."/>
            <person name="Henrissat B."/>
            <person name="Morin E."/>
            <person name="Kohler A."/>
            <person name="Barry K."/>
            <person name="LaButti K."/>
            <person name="Morin E."/>
            <person name="Salamov A."/>
            <person name="Lipzen A."/>
            <person name="Mereny Z."/>
            <person name="Hegedus B."/>
            <person name="Baldrian P."/>
            <person name="Stursova M."/>
            <person name="Weitz H."/>
            <person name="Taylor A."/>
            <person name="Grigoriev I.V."/>
            <person name="Nagy L.G."/>
            <person name="Martin F."/>
            <person name="Kauserud H."/>
        </authorList>
    </citation>
    <scope>NUCLEOTIDE SEQUENCE</scope>
    <source>
        <strain evidence="2">CBHHK182m</strain>
    </source>
</reference>
<feature type="compositionally biased region" description="Polar residues" evidence="1">
    <location>
        <begin position="646"/>
        <end position="655"/>
    </location>
</feature>
<evidence type="ECO:0000313" key="3">
    <source>
        <dbReference type="Proteomes" id="UP001215598"/>
    </source>
</evidence>
<organism evidence="2 3">
    <name type="scientific">Mycena metata</name>
    <dbReference type="NCBI Taxonomy" id="1033252"/>
    <lineage>
        <taxon>Eukaryota</taxon>
        <taxon>Fungi</taxon>
        <taxon>Dikarya</taxon>
        <taxon>Basidiomycota</taxon>
        <taxon>Agaricomycotina</taxon>
        <taxon>Agaricomycetes</taxon>
        <taxon>Agaricomycetidae</taxon>
        <taxon>Agaricales</taxon>
        <taxon>Marasmiineae</taxon>
        <taxon>Mycenaceae</taxon>
        <taxon>Mycena</taxon>
    </lineage>
</organism>
<accession>A0AAD7IZ49</accession>
<dbReference type="GO" id="GO:0020037">
    <property type="term" value="F:heme binding"/>
    <property type="evidence" value="ECO:0007669"/>
    <property type="project" value="InterPro"/>
</dbReference>
<dbReference type="Gene3D" id="1.10.420.10">
    <property type="entry name" value="Peroxidase, domain 2"/>
    <property type="match status" value="1"/>
</dbReference>
<dbReference type="EMBL" id="JARKIB010000059">
    <property type="protein sequence ID" value="KAJ7752376.1"/>
    <property type="molecule type" value="Genomic_DNA"/>
</dbReference>
<gene>
    <name evidence="2" type="ORF">B0H16DRAFT_1459966</name>
</gene>
<name>A0AAD7IZ49_9AGAR</name>
<proteinExistence type="predicted"/>
<evidence type="ECO:0008006" key="4">
    <source>
        <dbReference type="Google" id="ProtNLM"/>
    </source>
</evidence>
<dbReference type="InterPro" id="IPR010255">
    <property type="entry name" value="Haem_peroxidase_sf"/>
</dbReference>
<dbReference type="AlphaFoldDB" id="A0AAD7IZ49"/>